<feature type="domain" description="Rhodanese" evidence="1">
    <location>
        <begin position="19"/>
        <end position="102"/>
    </location>
</feature>
<dbReference type="SUPFAM" id="SSF52821">
    <property type="entry name" value="Rhodanese/Cell cycle control phosphatase"/>
    <property type="match status" value="1"/>
</dbReference>
<dbReference type="InterPro" id="IPR050229">
    <property type="entry name" value="GlpE_sulfurtransferase"/>
</dbReference>
<dbReference type="Proteomes" id="UP000251545">
    <property type="component" value="Unassembled WGS sequence"/>
</dbReference>
<evidence type="ECO:0000313" key="2">
    <source>
        <dbReference type="EMBL" id="GAL90341.1"/>
    </source>
</evidence>
<gene>
    <name evidence="3" type="ORF">CLV33_101197</name>
    <name evidence="2" type="ORF">JCM19538_106</name>
</gene>
<dbReference type="OrthoDB" id="9800872at2"/>
<keyword evidence="2" id="KW-0548">Nucleotidyltransferase</keyword>
<name>A0A098LTV3_9FLAO</name>
<evidence type="ECO:0000313" key="5">
    <source>
        <dbReference type="Proteomes" id="UP000251545"/>
    </source>
</evidence>
<proteinExistence type="predicted"/>
<evidence type="ECO:0000259" key="1">
    <source>
        <dbReference type="PROSITE" id="PS50206"/>
    </source>
</evidence>
<evidence type="ECO:0000313" key="4">
    <source>
        <dbReference type="Proteomes" id="UP000030184"/>
    </source>
</evidence>
<dbReference type="AlphaFoldDB" id="A0A098LTV3"/>
<dbReference type="PANTHER" id="PTHR43031:SF1">
    <property type="entry name" value="PYRIDINE NUCLEOTIDE-DISULPHIDE OXIDOREDUCTASE"/>
    <property type="match status" value="1"/>
</dbReference>
<dbReference type="PANTHER" id="PTHR43031">
    <property type="entry name" value="FAD-DEPENDENT OXIDOREDUCTASE"/>
    <property type="match status" value="1"/>
</dbReference>
<sequence>MGLFSFFFKNNTQKIKAFLEQNAVILDVRTKQEWNEGHIANAMHIPLSDLKNHVEEIKKLNKPVIVHCKSGARSARATKLLKFYKIEAVNGGGLADLKLLIA</sequence>
<keyword evidence="4" id="KW-1185">Reference proteome</keyword>
<organism evidence="2 4">
    <name type="scientific">Jejuia pallidilutea</name>
    <dbReference type="NCBI Taxonomy" id="504487"/>
    <lineage>
        <taxon>Bacteria</taxon>
        <taxon>Pseudomonadati</taxon>
        <taxon>Bacteroidota</taxon>
        <taxon>Flavobacteriia</taxon>
        <taxon>Flavobacteriales</taxon>
        <taxon>Flavobacteriaceae</taxon>
        <taxon>Jejuia</taxon>
    </lineage>
</organism>
<accession>A0A098LTV3</accession>
<reference evidence="3 5" key="2">
    <citation type="submission" date="2018-02" db="EMBL/GenBank/DDBJ databases">
        <title>Genomic Encyclopedia of Archaeal and Bacterial Type Strains, Phase II (KMG-II): from individual species to whole genera.</title>
        <authorList>
            <person name="Goeker M."/>
        </authorList>
    </citation>
    <scope>NUCLEOTIDE SEQUENCE [LARGE SCALE GENOMIC DNA]</scope>
    <source>
        <strain evidence="3 5">DSM 21165</strain>
    </source>
</reference>
<dbReference type="Gene3D" id="3.40.250.10">
    <property type="entry name" value="Rhodanese-like domain"/>
    <property type="match status" value="1"/>
</dbReference>
<dbReference type="SMART" id="SM00450">
    <property type="entry name" value="RHOD"/>
    <property type="match status" value="1"/>
</dbReference>
<comment type="caution">
    <text evidence="2">The sequence shown here is derived from an EMBL/GenBank/DDBJ whole genome shotgun (WGS) entry which is preliminary data.</text>
</comment>
<dbReference type="Proteomes" id="UP000030184">
    <property type="component" value="Unassembled WGS sequence"/>
</dbReference>
<dbReference type="InterPro" id="IPR036873">
    <property type="entry name" value="Rhodanese-like_dom_sf"/>
</dbReference>
<dbReference type="GO" id="GO:0016779">
    <property type="term" value="F:nucleotidyltransferase activity"/>
    <property type="evidence" value="ECO:0007669"/>
    <property type="project" value="UniProtKB-KW"/>
</dbReference>
<dbReference type="EMBL" id="PVEO01000001">
    <property type="protein sequence ID" value="PQV51275.1"/>
    <property type="molecule type" value="Genomic_DNA"/>
</dbReference>
<keyword evidence="2" id="KW-0808">Transferase</keyword>
<reference evidence="4" key="1">
    <citation type="journal article" date="2014" name="Genome Announc.">
        <title>Draft Genome Sequence of Marine Flavobacterium Jejuia pallidilutea Strain 11shimoA1 and Pigmentation Mutants.</title>
        <authorList>
            <person name="Takatani N."/>
            <person name="Nakanishi M."/>
            <person name="Meirelles P."/>
            <person name="Mino S."/>
            <person name="Suda W."/>
            <person name="Oshima K."/>
            <person name="Hattori M."/>
            <person name="Ohkuma M."/>
            <person name="Hosokawa M."/>
            <person name="Miyashita K."/>
            <person name="Thompson F.L."/>
            <person name="Niwa A."/>
            <person name="Sawabe T."/>
            <person name="Sawabe T."/>
        </authorList>
    </citation>
    <scope>NUCLEOTIDE SEQUENCE [LARGE SCALE GENOMIC DNA]</scope>
    <source>
        <strain evidence="4">JCM 19538</strain>
    </source>
</reference>
<dbReference type="Pfam" id="PF00581">
    <property type="entry name" value="Rhodanese"/>
    <property type="match status" value="1"/>
</dbReference>
<dbReference type="PROSITE" id="PS50206">
    <property type="entry name" value="RHODANESE_3"/>
    <property type="match status" value="1"/>
</dbReference>
<protein>
    <submittedName>
        <fullName evidence="3">Rhodanese-like domain-containing protein</fullName>
    </submittedName>
    <submittedName>
        <fullName evidence="2">Sulfur carrier protein adenylyltransferase ThiF</fullName>
    </submittedName>
</protein>
<dbReference type="CDD" id="cd00158">
    <property type="entry name" value="RHOD"/>
    <property type="match status" value="1"/>
</dbReference>
<dbReference type="InterPro" id="IPR001763">
    <property type="entry name" value="Rhodanese-like_dom"/>
</dbReference>
<dbReference type="RefSeq" id="WP_042246297.1">
    <property type="nucleotide sequence ID" value="NZ_BBNR01000024.1"/>
</dbReference>
<evidence type="ECO:0000313" key="3">
    <source>
        <dbReference type="EMBL" id="PQV51275.1"/>
    </source>
</evidence>
<dbReference type="EMBL" id="BBNY01000074">
    <property type="protein sequence ID" value="GAL90341.1"/>
    <property type="molecule type" value="Genomic_DNA"/>
</dbReference>